<dbReference type="PANTHER" id="PTHR14211:SF7">
    <property type="entry name" value="RIBOSOME BIOGENESIS PROTEIN NOP53"/>
    <property type="match status" value="1"/>
</dbReference>
<dbReference type="PIRSF" id="PIRSF017302">
    <property type="entry name" value="Gltscr2"/>
    <property type="match status" value="1"/>
</dbReference>
<dbReference type="KEGG" id="apro:F751_2146"/>
<reference evidence="7 9" key="1">
    <citation type="journal article" date="2014" name="BMC Genomics">
        <title>Oil accumulation mechanisms of the oleaginous microalga Chlorella protothecoides revealed through its genome, transcriptomes, and proteomes.</title>
        <authorList>
            <person name="Gao C."/>
            <person name="Wang Y."/>
            <person name="Shen Y."/>
            <person name="Yan D."/>
            <person name="He X."/>
            <person name="Dai J."/>
            <person name="Wu Q."/>
        </authorList>
    </citation>
    <scope>NUCLEOTIDE SEQUENCE [LARGE SCALE GENOMIC DNA]</scope>
    <source>
        <strain evidence="7 9">0710</strain>
    </source>
</reference>
<name>A0A087SLF5_AUXPR</name>
<reference evidence="8" key="3">
    <citation type="submission" date="2018-10" db="EMBL/GenBank/DDBJ databases">
        <authorList>
            <person name="Hovde B."/>
            <person name="Zhang X."/>
        </authorList>
    </citation>
    <scope>NUCLEOTIDE SEQUENCE [LARGE SCALE GENOMIC DNA]</scope>
    <source>
        <strain evidence="8">UTEX 25</strain>
    </source>
</reference>
<evidence type="ECO:0000313" key="7">
    <source>
        <dbReference type="EMBL" id="KFM26559.1"/>
    </source>
</evidence>
<accession>A0A087SLF5</accession>
<evidence type="ECO:0000313" key="10">
    <source>
        <dbReference type="Proteomes" id="UP000279271"/>
    </source>
</evidence>
<dbReference type="GeneID" id="23613537"/>
<dbReference type="GO" id="GO:0000027">
    <property type="term" value="P:ribosomal large subunit assembly"/>
    <property type="evidence" value="ECO:0007669"/>
    <property type="project" value="UniProtKB-UniRule"/>
</dbReference>
<evidence type="ECO:0000256" key="4">
    <source>
        <dbReference type="ARBA" id="ARBA00023242"/>
    </source>
</evidence>
<evidence type="ECO:0000256" key="1">
    <source>
        <dbReference type="ARBA" id="ARBA00008838"/>
    </source>
</evidence>
<feature type="compositionally biased region" description="Basic residues" evidence="6">
    <location>
        <begin position="1"/>
        <end position="20"/>
    </location>
</feature>
<feature type="region of interest" description="Disordered" evidence="6">
    <location>
        <begin position="56"/>
        <end position="141"/>
    </location>
</feature>
<dbReference type="GO" id="GO:0008097">
    <property type="term" value="F:5S rRNA binding"/>
    <property type="evidence" value="ECO:0007669"/>
    <property type="project" value="TreeGrafter"/>
</dbReference>
<dbReference type="Proteomes" id="UP000028924">
    <property type="component" value="Unassembled WGS sequence"/>
</dbReference>
<proteinExistence type="inferred from homology"/>
<dbReference type="AlphaFoldDB" id="A0A087SLF5"/>
<keyword evidence="4 5" id="KW-0539">Nucleus</keyword>
<keyword evidence="3 5" id="KW-0690">Ribosome biogenesis</keyword>
<dbReference type="GO" id="GO:0006364">
    <property type="term" value="P:rRNA processing"/>
    <property type="evidence" value="ECO:0007669"/>
    <property type="project" value="TreeGrafter"/>
</dbReference>
<sequence length="425" mass="45967">MGAKGKTVKRRTPKRGKKAWRSIDTDDVTAAAAEKSRQERQGLDFDRVPDADLFFVDKGDASAGPSTSDVEAPAAEAPAKLSKKEAARARPLRSQAILAAAHTATPVHQIRGGVKKAQKNGNSGVVAASGGNTGLARQGKNDATRLYDLWDDGPSALSRAARKKAATRSLHRDAVRAVEVDAPGCSFNPDPEEQQEAIAVAVAAEMKKIHQQDAMPTAPPKKVDYDVEEDELALLQVDEPESEEEDVIEGARDPGAASKTGPMKRKKTKVDRNRAARRKAAEVAQAAARAAKAKRAALANLPTLLKEIDAEQEELASRRLRRKLDKAETTAGLPPRLGKTKFEGMPLQLLTTDEVNGSLRKLKPTASLAKDRFKSLQQRGIIEPRKQINKKTPKRVAFIRGEKGETEREGHAAILAARQRAKGRA</sequence>
<evidence type="ECO:0000313" key="8">
    <source>
        <dbReference type="EMBL" id="RMZ55972.1"/>
    </source>
</evidence>
<dbReference type="Pfam" id="PF07767">
    <property type="entry name" value="Nop53"/>
    <property type="match status" value="1"/>
</dbReference>
<organism evidence="7 9">
    <name type="scientific">Auxenochlorella protothecoides</name>
    <name type="common">Green microalga</name>
    <name type="synonym">Chlorella protothecoides</name>
    <dbReference type="NCBI Taxonomy" id="3075"/>
    <lineage>
        <taxon>Eukaryota</taxon>
        <taxon>Viridiplantae</taxon>
        <taxon>Chlorophyta</taxon>
        <taxon>core chlorophytes</taxon>
        <taxon>Trebouxiophyceae</taxon>
        <taxon>Chlorellales</taxon>
        <taxon>Chlorellaceae</taxon>
        <taxon>Auxenochlorella</taxon>
    </lineage>
</organism>
<feature type="region of interest" description="Disordered" evidence="6">
    <location>
        <begin position="1"/>
        <end position="24"/>
    </location>
</feature>
<comment type="similarity">
    <text evidence="1 5">Belongs to the NOP53 family.</text>
</comment>
<evidence type="ECO:0000256" key="2">
    <source>
        <dbReference type="ARBA" id="ARBA00018339"/>
    </source>
</evidence>
<dbReference type="InterPro" id="IPR011687">
    <property type="entry name" value="Nop53/GLTSCR2"/>
</dbReference>
<feature type="region of interest" description="Disordered" evidence="6">
    <location>
        <begin position="235"/>
        <end position="278"/>
    </location>
</feature>
<evidence type="ECO:0000256" key="5">
    <source>
        <dbReference type="PIRNR" id="PIRNR017302"/>
    </source>
</evidence>
<dbReference type="RefSeq" id="XP_011399497.1">
    <property type="nucleotide sequence ID" value="XM_011401195.1"/>
</dbReference>
<feature type="compositionally biased region" description="Acidic residues" evidence="6">
    <location>
        <begin position="235"/>
        <end position="248"/>
    </location>
</feature>
<comment type="function">
    <text evidence="5">May play a role in ribosome biogenesis.</text>
</comment>
<dbReference type="STRING" id="3075.A0A087SLF5"/>
<dbReference type="EMBL" id="KL662129">
    <property type="protein sequence ID" value="KFM26559.1"/>
    <property type="molecule type" value="Genomic_DNA"/>
</dbReference>
<dbReference type="PANTHER" id="PTHR14211">
    <property type="entry name" value="GLIOMA SUPPRESSOR CANDIDATE REGION GENE 2"/>
    <property type="match status" value="1"/>
</dbReference>
<dbReference type="EMBL" id="QOKY01000154">
    <property type="protein sequence ID" value="RMZ55972.1"/>
    <property type="molecule type" value="Genomic_DNA"/>
</dbReference>
<comment type="subcellular location">
    <subcellularLocation>
        <location evidence="5">Nucleus</location>
        <location evidence="5">Nucleolus</location>
    </subcellularLocation>
    <subcellularLocation>
        <location evidence="5">Nucleus</location>
        <location evidence="5">Nucleoplasm</location>
    </subcellularLocation>
</comment>
<gene>
    <name evidence="8" type="ORF">APUTEX25_004396</name>
    <name evidence="7" type="ORF">F751_2146</name>
</gene>
<dbReference type="OrthoDB" id="515203at2759"/>
<dbReference type="GO" id="GO:0005730">
    <property type="term" value="C:nucleolus"/>
    <property type="evidence" value="ECO:0007669"/>
    <property type="project" value="UniProtKB-SubCell"/>
</dbReference>
<dbReference type="GO" id="GO:0005654">
    <property type="term" value="C:nucleoplasm"/>
    <property type="evidence" value="ECO:0007669"/>
    <property type="project" value="UniProtKB-SubCell"/>
</dbReference>
<dbReference type="Proteomes" id="UP000279271">
    <property type="component" value="Unassembled WGS sequence"/>
</dbReference>
<protein>
    <recommendedName>
        <fullName evidence="2 5">Ribosome biogenesis protein NOP53</fullName>
    </recommendedName>
</protein>
<dbReference type="eggNOG" id="KOG2823">
    <property type="taxonomic scope" value="Eukaryota"/>
</dbReference>
<evidence type="ECO:0000256" key="6">
    <source>
        <dbReference type="SAM" id="MobiDB-lite"/>
    </source>
</evidence>
<reference evidence="8" key="4">
    <citation type="submission" date="2018-11" db="EMBL/GenBank/DDBJ databases">
        <title>Characterization of plant carbon substrate utilization by Auxenochlorella protothecoides.</title>
        <authorList>
            <person name="Vogler B.W."/>
            <person name="Starkenburg S.R."/>
            <person name="Sudasinghe N."/>
            <person name="Schambach J.Y."/>
            <person name="Rollin J.A."/>
            <person name="Pattathil S."/>
            <person name="Barry A.N."/>
        </authorList>
    </citation>
    <scope>NUCLEOTIDE SEQUENCE [LARGE SCALE GENOMIC DNA]</scope>
    <source>
        <strain evidence="8">UTEX 25</strain>
    </source>
</reference>
<keyword evidence="9" id="KW-1185">Reference proteome</keyword>
<evidence type="ECO:0000313" key="9">
    <source>
        <dbReference type="Proteomes" id="UP000028924"/>
    </source>
</evidence>
<evidence type="ECO:0000256" key="3">
    <source>
        <dbReference type="ARBA" id="ARBA00022517"/>
    </source>
</evidence>
<reference evidence="10" key="2">
    <citation type="journal article" date="2018" name="Algal Res.">
        <title>Characterization of plant carbon substrate utilization by Auxenochlorella protothecoides.</title>
        <authorList>
            <person name="Vogler B.W."/>
            <person name="Starkenburg S.R."/>
            <person name="Sudasinghe N."/>
            <person name="Schambach J.Y."/>
            <person name="Rollin J.A."/>
            <person name="Pattathil S."/>
            <person name="Barry A.N."/>
        </authorList>
    </citation>
    <scope>NUCLEOTIDE SEQUENCE [LARGE SCALE GENOMIC DNA]</scope>
    <source>
        <strain evidence="10">UTEX 25</strain>
    </source>
</reference>